<proteinExistence type="predicted"/>
<sequence length="301" mass="34844">MIKAINTLTIAALTITPAIAENSYKKDREAILKMAGEFKVEFYFKETVALKSGYNLKPDAYKAVAKEKVIVISDSKDSIELQHLLMVEGHVIKHWSQIWTYEDTELLEFQGHNTWKLRSIPKEAVKGTWTQLVTQTTDAPRYESIGTWNHEADSSTWTSGETFRPLPRREYKKRKDYDVIVATNRQTISPEGWIHEQDNKKLVHREGLSEPLCREVGFNTYQRITDTDFTSVDEFWDKNSPFWIATKKAWSQVLDGKQEFTLLKHTDDGSIRFMLNEKEEESITDSNEIADALAPYFTEVH</sequence>
<reference evidence="2" key="1">
    <citation type="journal article" date="2019" name="Int. J. Syst. Evol. Microbiol.">
        <title>The Global Catalogue of Microorganisms (GCM) 10K type strain sequencing project: providing services to taxonomists for standard genome sequencing and annotation.</title>
        <authorList>
            <consortium name="The Broad Institute Genomics Platform"/>
            <consortium name="The Broad Institute Genome Sequencing Center for Infectious Disease"/>
            <person name="Wu L."/>
            <person name="Ma J."/>
        </authorList>
    </citation>
    <scope>NUCLEOTIDE SEQUENCE [LARGE SCALE GENOMIC DNA]</scope>
    <source>
        <strain evidence="2">JCM 16545</strain>
    </source>
</reference>
<dbReference type="EMBL" id="JBHUJC010000041">
    <property type="protein sequence ID" value="MFD2277364.1"/>
    <property type="molecule type" value="Genomic_DNA"/>
</dbReference>
<accession>A0ABW5EAB8</accession>
<name>A0ABW5EAB8_9BACT</name>
<dbReference type="Pfam" id="PF20311">
    <property type="entry name" value="DUF6607"/>
    <property type="match status" value="1"/>
</dbReference>
<keyword evidence="2" id="KW-1185">Reference proteome</keyword>
<organism evidence="1 2">
    <name type="scientific">Rubritalea spongiae</name>
    <dbReference type="NCBI Taxonomy" id="430797"/>
    <lineage>
        <taxon>Bacteria</taxon>
        <taxon>Pseudomonadati</taxon>
        <taxon>Verrucomicrobiota</taxon>
        <taxon>Verrucomicrobiia</taxon>
        <taxon>Verrucomicrobiales</taxon>
        <taxon>Rubritaleaceae</taxon>
        <taxon>Rubritalea</taxon>
    </lineage>
</organism>
<evidence type="ECO:0000313" key="1">
    <source>
        <dbReference type="EMBL" id="MFD2277364.1"/>
    </source>
</evidence>
<dbReference type="Proteomes" id="UP001597297">
    <property type="component" value="Unassembled WGS sequence"/>
</dbReference>
<gene>
    <name evidence="1" type="ORF">ACFSQZ_12860</name>
</gene>
<dbReference type="RefSeq" id="WP_377093850.1">
    <property type="nucleotide sequence ID" value="NZ_JBHSJM010000001.1"/>
</dbReference>
<evidence type="ECO:0000313" key="2">
    <source>
        <dbReference type="Proteomes" id="UP001597297"/>
    </source>
</evidence>
<protein>
    <submittedName>
        <fullName evidence="1">DUF6607 family protein</fullName>
    </submittedName>
</protein>
<dbReference type="InterPro" id="IPR046715">
    <property type="entry name" value="DUF6607"/>
</dbReference>
<comment type="caution">
    <text evidence="1">The sequence shown here is derived from an EMBL/GenBank/DDBJ whole genome shotgun (WGS) entry which is preliminary data.</text>
</comment>